<feature type="coiled-coil region" evidence="7">
    <location>
        <begin position="51"/>
        <end position="107"/>
    </location>
</feature>
<organism evidence="9">
    <name type="scientific">viral metagenome</name>
    <dbReference type="NCBI Taxonomy" id="1070528"/>
    <lineage>
        <taxon>unclassified sequences</taxon>
        <taxon>metagenomes</taxon>
        <taxon>organismal metagenomes</taxon>
    </lineage>
</organism>
<evidence type="ECO:0000256" key="1">
    <source>
        <dbReference type="ARBA" id="ARBA00022679"/>
    </source>
</evidence>
<dbReference type="AlphaFoldDB" id="A0A6C0HU31"/>
<evidence type="ECO:0000256" key="4">
    <source>
        <dbReference type="ARBA" id="ARBA00022771"/>
    </source>
</evidence>
<dbReference type="PROSITE" id="PS51873">
    <property type="entry name" value="TRIAD"/>
    <property type="match status" value="1"/>
</dbReference>
<keyword evidence="2" id="KW-0479">Metal-binding</keyword>
<evidence type="ECO:0000259" key="8">
    <source>
        <dbReference type="PROSITE" id="PS51873"/>
    </source>
</evidence>
<feature type="domain" description="RING-type" evidence="8">
    <location>
        <begin position="1"/>
        <end position="243"/>
    </location>
</feature>
<keyword evidence="7" id="KW-0175">Coiled coil</keyword>
<proteinExistence type="predicted"/>
<dbReference type="GO" id="GO:0008270">
    <property type="term" value="F:zinc ion binding"/>
    <property type="evidence" value="ECO:0007669"/>
    <property type="project" value="UniProtKB-KW"/>
</dbReference>
<keyword evidence="5" id="KW-0833">Ubl conjugation pathway</keyword>
<evidence type="ECO:0000256" key="2">
    <source>
        <dbReference type="ARBA" id="ARBA00022723"/>
    </source>
</evidence>
<dbReference type="InterPro" id="IPR044066">
    <property type="entry name" value="TRIAD_supradom"/>
</dbReference>
<keyword evidence="1" id="KW-0808">Transferase</keyword>
<evidence type="ECO:0000256" key="7">
    <source>
        <dbReference type="SAM" id="Coils"/>
    </source>
</evidence>
<evidence type="ECO:0000256" key="6">
    <source>
        <dbReference type="ARBA" id="ARBA00022833"/>
    </source>
</evidence>
<accession>A0A6C0HU31</accession>
<keyword evidence="3" id="KW-0677">Repeat</keyword>
<reference evidence="9" key="1">
    <citation type="journal article" date="2020" name="Nature">
        <title>Giant virus diversity and host interactions through global metagenomics.</title>
        <authorList>
            <person name="Schulz F."/>
            <person name="Roux S."/>
            <person name="Paez-Espino D."/>
            <person name="Jungbluth S."/>
            <person name="Walsh D.A."/>
            <person name="Denef V.J."/>
            <person name="McMahon K.D."/>
            <person name="Konstantinidis K.T."/>
            <person name="Eloe-Fadrosh E.A."/>
            <person name="Kyrpides N.C."/>
            <person name="Woyke T."/>
        </authorList>
    </citation>
    <scope>NUCLEOTIDE SEQUENCE</scope>
    <source>
        <strain evidence="9">GVMAG-M-3300023184-16</strain>
    </source>
</reference>
<protein>
    <recommendedName>
        <fullName evidence="8">RING-type domain-containing protein</fullName>
    </recommendedName>
</protein>
<sequence length="431" mass="51513">MRACIKCPYCPSKACLQCYQTYFLSENTPHCFSTECNREWSRKMLTTTFSAMFLNKKLKNHREQIMFEQERALLPETQPIVENIIRLENNKKKISEINHQIIELYRQRFECQRDMHVNTTETTERRTFIRSCPSENCRGFLSSQWKCGLCEQWTCPTCNELKGTNRDDPHECLPENVATATLLRQDTRPCPSCGIGIFRISGCDQMWCTECHTGFHWITGRVETREFHNPHFYEWLQRNNQNADEQLPEERACEQVITTRFIRYLDRDLNLKRTLLDHVSTEDIAIHKTQCDNVVEICRALIHFREYDLNHYQVDHVLNNQDLRVQYMRNQISEDKFKQLLQRKDKKNQRYRDIYQVLQVVYQACTDILFRFSNEIKKEEWKDDFSIIDEIPNLVSYANECFLDIGKIYNSVPLRITNQIQLGRTSFHFNF</sequence>
<dbReference type="Gene3D" id="1.20.120.1750">
    <property type="match status" value="1"/>
</dbReference>
<evidence type="ECO:0000256" key="3">
    <source>
        <dbReference type="ARBA" id="ARBA00022737"/>
    </source>
</evidence>
<evidence type="ECO:0000256" key="5">
    <source>
        <dbReference type="ARBA" id="ARBA00022786"/>
    </source>
</evidence>
<dbReference type="SUPFAM" id="SSF57850">
    <property type="entry name" value="RING/U-box"/>
    <property type="match status" value="1"/>
</dbReference>
<keyword evidence="4" id="KW-0863">Zinc-finger</keyword>
<keyword evidence="6" id="KW-0862">Zinc</keyword>
<dbReference type="EMBL" id="MN740016">
    <property type="protein sequence ID" value="QHT84201.1"/>
    <property type="molecule type" value="Genomic_DNA"/>
</dbReference>
<name>A0A6C0HU31_9ZZZZ</name>
<evidence type="ECO:0000313" key="9">
    <source>
        <dbReference type="EMBL" id="QHT84201.1"/>
    </source>
</evidence>
<dbReference type="GO" id="GO:0016740">
    <property type="term" value="F:transferase activity"/>
    <property type="evidence" value="ECO:0007669"/>
    <property type="project" value="UniProtKB-KW"/>
</dbReference>